<comment type="caution">
    <text evidence="2">The sequence shown here is derived from an EMBL/GenBank/DDBJ whole genome shotgun (WGS) entry which is preliminary data.</text>
</comment>
<protein>
    <recommendedName>
        <fullName evidence="4">Glucans biosynthesis protein</fullName>
    </recommendedName>
</protein>
<evidence type="ECO:0000256" key="1">
    <source>
        <dbReference type="SAM" id="MobiDB-lite"/>
    </source>
</evidence>
<feature type="region of interest" description="Disordered" evidence="1">
    <location>
        <begin position="28"/>
        <end position="51"/>
    </location>
</feature>
<dbReference type="EMBL" id="CAADFC020000009">
    <property type="protein sequence ID" value="VIO69512.1"/>
    <property type="molecule type" value="Genomic_DNA"/>
</dbReference>
<reference evidence="2" key="1">
    <citation type="submission" date="2019-02" db="EMBL/GenBank/DDBJ databases">
        <authorList>
            <person name="Pothier F.J."/>
        </authorList>
    </citation>
    <scope>NUCLEOTIDE SEQUENCE</scope>
    <source>
        <strain evidence="2">CI-1B</strain>
    </source>
</reference>
<feature type="compositionally biased region" description="Basic residues" evidence="1">
    <location>
        <begin position="41"/>
        <end position="50"/>
    </location>
</feature>
<evidence type="ECO:0008006" key="4">
    <source>
        <dbReference type="Google" id="ProtNLM"/>
    </source>
</evidence>
<dbReference type="OrthoDB" id="7597230at2"/>
<dbReference type="AlphaFoldDB" id="A0A508T2I5"/>
<organism evidence="2 3">
    <name type="scientific">Bradyrhizobium ivorense</name>
    <dbReference type="NCBI Taxonomy" id="2511166"/>
    <lineage>
        <taxon>Bacteria</taxon>
        <taxon>Pseudomonadati</taxon>
        <taxon>Pseudomonadota</taxon>
        <taxon>Alphaproteobacteria</taxon>
        <taxon>Hyphomicrobiales</taxon>
        <taxon>Nitrobacteraceae</taxon>
        <taxon>Bradyrhizobium</taxon>
    </lineage>
</organism>
<name>A0A508T2I5_9BRAD</name>
<dbReference type="Proteomes" id="UP000328092">
    <property type="component" value="Unassembled WGS sequence"/>
</dbReference>
<dbReference type="InterPro" id="IPR047675">
    <property type="entry name" value="Putative_zinc-bd"/>
</dbReference>
<gene>
    <name evidence="2" type="ORF">CI1B_27180</name>
</gene>
<sequence>MLASPRCGAKTRSGTACRAPAVHGKRRCRMHGGAEGSGAPRRNRNARKHGLYTGGAIKERREIGVLLAEARRMLERMK</sequence>
<accession>A0A508T2I5</accession>
<evidence type="ECO:0000313" key="2">
    <source>
        <dbReference type="EMBL" id="VIO69512.1"/>
    </source>
</evidence>
<evidence type="ECO:0000313" key="3">
    <source>
        <dbReference type="Proteomes" id="UP000328092"/>
    </source>
</evidence>
<dbReference type="NCBIfam" id="NF041373">
    <property type="entry name" value="HGG_STG"/>
    <property type="match status" value="1"/>
</dbReference>
<keyword evidence="3" id="KW-1185">Reference proteome</keyword>
<proteinExistence type="predicted"/>